<protein>
    <recommendedName>
        <fullName evidence="2">Membrane iron-sulfur containing protein FtrD-like domain-containing protein</fullName>
    </recommendedName>
</protein>
<evidence type="ECO:0000313" key="3">
    <source>
        <dbReference type="EMBL" id="OGL44778.1"/>
    </source>
</evidence>
<dbReference type="AlphaFoldDB" id="A0A1F7RUM3"/>
<dbReference type="PROSITE" id="PS51257">
    <property type="entry name" value="PROKAR_LIPOPROTEIN"/>
    <property type="match status" value="1"/>
</dbReference>
<reference evidence="3 4" key="1">
    <citation type="journal article" date="2016" name="Nat. Commun.">
        <title>Thousands of microbial genomes shed light on interconnected biogeochemical processes in an aquifer system.</title>
        <authorList>
            <person name="Anantharaman K."/>
            <person name="Brown C.T."/>
            <person name="Hug L.A."/>
            <person name="Sharon I."/>
            <person name="Castelle C.J."/>
            <person name="Probst A.J."/>
            <person name="Thomas B.C."/>
            <person name="Singh A."/>
            <person name="Wilkins M.J."/>
            <person name="Karaoz U."/>
            <person name="Brodie E.L."/>
            <person name="Williams K.H."/>
            <person name="Hubbard S.S."/>
            <person name="Banfield J.F."/>
        </authorList>
    </citation>
    <scope>NUCLEOTIDE SEQUENCE [LARGE SCALE GENOMIC DNA]</scope>
</reference>
<dbReference type="Proteomes" id="UP000178435">
    <property type="component" value="Unassembled WGS sequence"/>
</dbReference>
<name>A0A1F7RUM3_9BACT</name>
<comment type="caution">
    <text evidence="3">The sequence shown here is derived from an EMBL/GenBank/DDBJ whole genome shotgun (WGS) entry which is preliminary data.</text>
</comment>
<evidence type="ECO:0000256" key="1">
    <source>
        <dbReference type="SAM" id="MobiDB-lite"/>
    </source>
</evidence>
<dbReference type="Pfam" id="PF10080">
    <property type="entry name" value="FtrD-like"/>
    <property type="match status" value="1"/>
</dbReference>
<sequence>MKKSVMVLVSVVFVAVLPFLIFSCGKGGSENSIAKEQEQGNAATGESAPNLQQDKQENTDPVQENLPVQEAKVVSGKGETISYPVSDFKDGKAKHYSFENNGVTIKYFILKSSDRTIRAAFDACDVCFKWKMGYAQEGDFMVCRRCGQKFLSTKVNEVKGGCNPAPLNRRIEGKKVIIDKKDILEGEFYFN</sequence>
<organism evidence="3 4">
    <name type="scientific">Candidatus Schekmanbacteria bacterium RBG_16_38_11</name>
    <dbReference type="NCBI Taxonomy" id="1817880"/>
    <lineage>
        <taxon>Bacteria</taxon>
        <taxon>Candidatus Schekmaniibacteriota</taxon>
    </lineage>
</organism>
<evidence type="ECO:0000259" key="2">
    <source>
        <dbReference type="Pfam" id="PF10080"/>
    </source>
</evidence>
<evidence type="ECO:0000313" key="4">
    <source>
        <dbReference type="Proteomes" id="UP000178435"/>
    </source>
</evidence>
<dbReference type="InterPro" id="IPR018758">
    <property type="entry name" value="FtrD-like"/>
</dbReference>
<dbReference type="EMBL" id="MGDF01000126">
    <property type="protein sequence ID" value="OGL44778.1"/>
    <property type="molecule type" value="Genomic_DNA"/>
</dbReference>
<feature type="region of interest" description="Disordered" evidence="1">
    <location>
        <begin position="36"/>
        <end position="65"/>
    </location>
</feature>
<accession>A0A1F7RUM3</accession>
<proteinExistence type="predicted"/>
<feature type="compositionally biased region" description="Polar residues" evidence="1">
    <location>
        <begin position="39"/>
        <end position="53"/>
    </location>
</feature>
<gene>
    <name evidence="3" type="ORF">A2149_01475</name>
</gene>
<feature type="domain" description="Membrane iron-sulfur containing protein FtrD-like" evidence="2">
    <location>
        <begin position="89"/>
        <end position="190"/>
    </location>
</feature>